<dbReference type="Pfam" id="PF26640">
    <property type="entry name" value="DUF8212"/>
    <property type="match status" value="1"/>
</dbReference>
<name>A0A439CUX7_9PEZI</name>
<keyword evidence="3" id="KW-1185">Reference proteome</keyword>
<dbReference type="InterPro" id="IPR058525">
    <property type="entry name" value="DUF8212"/>
</dbReference>
<accession>A0A439CUX7</accession>
<evidence type="ECO:0000313" key="2">
    <source>
        <dbReference type="EMBL" id="RWA05956.1"/>
    </source>
</evidence>
<dbReference type="PANTHER" id="PTHR10622:SF12">
    <property type="entry name" value="HET DOMAIN-CONTAINING PROTEIN"/>
    <property type="match status" value="1"/>
</dbReference>
<evidence type="ECO:0000313" key="3">
    <source>
        <dbReference type="Proteomes" id="UP000286045"/>
    </source>
</evidence>
<reference evidence="2 3" key="1">
    <citation type="submission" date="2018-12" db="EMBL/GenBank/DDBJ databases">
        <title>Draft genome sequence of Xylaria grammica IHI A82.</title>
        <authorList>
            <person name="Buettner E."/>
            <person name="Kellner H."/>
        </authorList>
    </citation>
    <scope>NUCLEOTIDE SEQUENCE [LARGE SCALE GENOMIC DNA]</scope>
    <source>
        <strain evidence="2 3">IHI A82</strain>
    </source>
</reference>
<feature type="domain" description="DUF8212" evidence="1">
    <location>
        <begin position="139"/>
        <end position="167"/>
    </location>
</feature>
<proteinExistence type="predicted"/>
<dbReference type="EMBL" id="RYZI01000382">
    <property type="protein sequence ID" value="RWA05956.1"/>
    <property type="molecule type" value="Genomic_DNA"/>
</dbReference>
<dbReference type="STRING" id="363999.A0A439CUX7"/>
<comment type="caution">
    <text evidence="2">The sequence shown here is derived from an EMBL/GenBank/DDBJ whole genome shotgun (WGS) entry which is preliminary data.</text>
</comment>
<dbReference type="AlphaFoldDB" id="A0A439CUX7"/>
<dbReference type="PANTHER" id="PTHR10622">
    <property type="entry name" value="HET DOMAIN-CONTAINING PROTEIN"/>
    <property type="match status" value="1"/>
</dbReference>
<gene>
    <name evidence="2" type="ORF">EKO27_g9146</name>
</gene>
<evidence type="ECO:0000259" key="1">
    <source>
        <dbReference type="Pfam" id="PF26640"/>
    </source>
</evidence>
<sequence length="613" mass="69496">MFRWYKQASICYAYMEDVKHGYHDKKGGLFHLLCQHSRWFTRGWTLQELIAPEDVIFYGEDWRYLGSKAHDEDVRISLAEITGIDVRVLEGIIQPSEVSIAARMKWASQRKTTRLEDMAYCLMGLFDVNMPLLYGEGTKAFIRLQEEILKGSNDHSIFAWEAPADNSDEALSGLLAESPHHFTDVRNCRPMPPLVSPGGTAWGMTSQGLRLALFLLPYWDLTGREIPDEYNAMLECAIRFGDEAYQSPAIRIRRLYGDQFARVDPHTVRWMATPSFDPSDNLGSYEIVFVKQKPAYAVPDFMVSYSNLLEPSALPFPQSCYITGVWPEQYWDKDAATLRTTRPHSDRITGLFRFHAPSISASMDFAVGLSRKPGGSFTVWHLQRPSTEEPLHQTASSVNGYLASTGQNSQKSTESPDWLLHPWKKKPENQNIKVRVEENKVSGRLYYFVKASLAVGNNSSNQYTITSPSSDDNYTDYTDYDEKRILSFAPSTRSGDIPIFPRLDGDVLMLPELEGDIPKLPDIKIDTPILPKLDVDIPMRPELDGDVSIRPKLADSEKQPIPTFEWPYTFAFKSFHEMPCNFTLGIWGPPPSVIESMDQRDVACIVSTGHETA</sequence>
<dbReference type="Proteomes" id="UP000286045">
    <property type="component" value="Unassembled WGS sequence"/>
</dbReference>
<organism evidence="2 3">
    <name type="scientific">Xylaria grammica</name>
    <dbReference type="NCBI Taxonomy" id="363999"/>
    <lineage>
        <taxon>Eukaryota</taxon>
        <taxon>Fungi</taxon>
        <taxon>Dikarya</taxon>
        <taxon>Ascomycota</taxon>
        <taxon>Pezizomycotina</taxon>
        <taxon>Sordariomycetes</taxon>
        <taxon>Xylariomycetidae</taxon>
        <taxon>Xylariales</taxon>
        <taxon>Xylariaceae</taxon>
        <taxon>Xylaria</taxon>
    </lineage>
</organism>
<protein>
    <recommendedName>
        <fullName evidence="1">DUF8212 domain-containing protein</fullName>
    </recommendedName>
</protein>